<reference evidence="3" key="1">
    <citation type="journal article" date="2023" name="Nat. Commun.">
        <title>Diploid and tetraploid genomes of Acorus and the evolution of monocots.</title>
        <authorList>
            <person name="Ma L."/>
            <person name="Liu K.W."/>
            <person name="Li Z."/>
            <person name="Hsiao Y.Y."/>
            <person name="Qi Y."/>
            <person name="Fu T."/>
            <person name="Tang G.D."/>
            <person name="Zhang D."/>
            <person name="Sun W.H."/>
            <person name="Liu D.K."/>
            <person name="Li Y."/>
            <person name="Chen G.Z."/>
            <person name="Liu X.D."/>
            <person name="Liao X.Y."/>
            <person name="Jiang Y.T."/>
            <person name="Yu X."/>
            <person name="Hao Y."/>
            <person name="Huang J."/>
            <person name="Zhao X.W."/>
            <person name="Ke S."/>
            <person name="Chen Y.Y."/>
            <person name="Wu W.L."/>
            <person name="Hsu J.L."/>
            <person name="Lin Y.F."/>
            <person name="Huang M.D."/>
            <person name="Li C.Y."/>
            <person name="Huang L."/>
            <person name="Wang Z.W."/>
            <person name="Zhao X."/>
            <person name="Zhong W.Y."/>
            <person name="Peng D.H."/>
            <person name="Ahmad S."/>
            <person name="Lan S."/>
            <person name="Zhang J.S."/>
            <person name="Tsai W.C."/>
            <person name="Van de Peer Y."/>
            <person name="Liu Z.J."/>
        </authorList>
    </citation>
    <scope>NUCLEOTIDE SEQUENCE</scope>
    <source>
        <strain evidence="3">CP</strain>
    </source>
</reference>
<feature type="compositionally biased region" description="Pro residues" evidence="1">
    <location>
        <begin position="106"/>
        <end position="123"/>
    </location>
</feature>
<dbReference type="EMBL" id="JAUJYO010000018">
    <property type="protein sequence ID" value="KAK1290969.1"/>
    <property type="molecule type" value="Genomic_DNA"/>
</dbReference>
<dbReference type="AlphaFoldDB" id="A0AAV9CR94"/>
<keyword evidence="2" id="KW-0812">Transmembrane</keyword>
<evidence type="ECO:0000256" key="2">
    <source>
        <dbReference type="SAM" id="Phobius"/>
    </source>
</evidence>
<feature type="transmembrane region" description="Helical" evidence="2">
    <location>
        <begin position="68"/>
        <end position="90"/>
    </location>
</feature>
<evidence type="ECO:0000256" key="1">
    <source>
        <dbReference type="SAM" id="MobiDB-lite"/>
    </source>
</evidence>
<keyword evidence="4" id="KW-1185">Reference proteome</keyword>
<reference evidence="3" key="2">
    <citation type="submission" date="2023-06" db="EMBL/GenBank/DDBJ databases">
        <authorList>
            <person name="Ma L."/>
            <person name="Liu K.-W."/>
            <person name="Li Z."/>
            <person name="Hsiao Y.-Y."/>
            <person name="Qi Y."/>
            <person name="Fu T."/>
            <person name="Tang G."/>
            <person name="Zhang D."/>
            <person name="Sun W.-H."/>
            <person name="Liu D.-K."/>
            <person name="Li Y."/>
            <person name="Chen G.-Z."/>
            <person name="Liu X.-D."/>
            <person name="Liao X.-Y."/>
            <person name="Jiang Y.-T."/>
            <person name="Yu X."/>
            <person name="Hao Y."/>
            <person name="Huang J."/>
            <person name="Zhao X.-W."/>
            <person name="Ke S."/>
            <person name="Chen Y.-Y."/>
            <person name="Wu W.-L."/>
            <person name="Hsu J.-L."/>
            <person name="Lin Y.-F."/>
            <person name="Huang M.-D."/>
            <person name="Li C.-Y."/>
            <person name="Huang L."/>
            <person name="Wang Z.-W."/>
            <person name="Zhao X."/>
            <person name="Zhong W.-Y."/>
            <person name="Peng D.-H."/>
            <person name="Ahmad S."/>
            <person name="Lan S."/>
            <person name="Zhang J.-S."/>
            <person name="Tsai W.-C."/>
            <person name="Van De Peer Y."/>
            <person name="Liu Z.-J."/>
        </authorList>
    </citation>
    <scope>NUCLEOTIDE SEQUENCE</scope>
    <source>
        <strain evidence="3">CP</strain>
        <tissue evidence="3">Leaves</tissue>
    </source>
</reference>
<sequence>MEGEYNVLFLSTFDVVLKMPITLYMTTGKAIIQRPSIKERHCKVVVDKPMAEDSKGGGTGAERFKMSYVVVISVPLILLKTILAIACHLIERYRGRNEAQSVPHYHGPPVPPPSQAQRPPTPP</sequence>
<keyword evidence="2" id="KW-1133">Transmembrane helix</keyword>
<dbReference type="Proteomes" id="UP001180020">
    <property type="component" value="Unassembled WGS sequence"/>
</dbReference>
<proteinExistence type="predicted"/>
<feature type="region of interest" description="Disordered" evidence="1">
    <location>
        <begin position="100"/>
        <end position="123"/>
    </location>
</feature>
<name>A0AAV9CR94_ACOCL</name>
<protein>
    <submittedName>
        <fullName evidence="3">Uncharacterized protein</fullName>
    </submittedName>
</protein>
<evidence type="ECO:0000313" key="4">
    <source>
        <dbReference type="Proteomes" id="UP001180020"/>
    </source>
</evidence>
<accession>A0AAV9CR94</accession>
<organism evidence="3 4">
    <name type="scientific">Acorus calamus</name>
    <name type="common">Sweet flag</name>
    <dbReference type="NCBI Taxonomy" id="4465"/>
    <lineage>
        <taxon>Eukaryota</taxon>
        <taxon>Viridiplantae</taxon>
        <taxon>Streptophyta</taxon>
        <taxon>Embryophyta</taxon>
        <taxon>Tracheophyta</taxon>
        <taxon>Spermatophyta</taxon>
        <taxon>Magnoliopsida</taxon>
        <taxon>Liliopsida</taxon>
        <taxon>Acoraceae</taxon>
        <taxon>Acorus</taxon>
    </lineage>
</organism>
<gene>
    <name evidence="3" type="ORF">QJS10_CPB18g02086</name>
</gene>
<comment type="caution">
    <text evidence="3">The sequence shown here is derived from an EMBL/GenBank/DDBJ whole genome shotgun (WGS) entry which is preliminary data.</text>
</comment>
<keyword evidence="2" id="KW-0472">Membrane</keyword>
<evidence type="ECO:0000313" key="3">
    <source>
        <dbReference type="EMBL" id="KAK1290969.1"/>
    </source>
</evidence>